<name>A0AAD7DSL8_MYCRO</name>
<protein>
    <recommendedName>
        <fullName evidence="3">Alcohol acetyltransferase</fullName>
    </recommendedName>
</protein>
<dbReference type="PANTHER" id="PTHR28037">
    <property type="entry name" value="ALCOHOL O-ACETYLTRANSFERASE 1-RELATED"/>
    <property type="match status" value="1"/>
</dbReference>
<dbReference type="PANTHER" id="PTHR28037:SF1">
    <property type="entry name" value="ALCOHOL O-ACETYLTRANSFERASE 1-RELATED"/>
    <property type="match status" value="1"/>
</dbReference>
<keyword evidence="2" id="KW-1185">Reference proteome</keyword>
<evidence type="ECO:0008006" key="3">
    <source>
        <dbReference type="Google" id="ProtNLM"/>
    </source>
</evidence>
<dbReference type="AlphaFoldDB" id="A0AAD7DSL8"/>
<dbReference type="Pfam" id="PF07247">
    <property type="entry name" value="AATase"/>
    <property type="match status" value="1"/>
</dbReference>
<organism evidence="1 2">
    <name type="scientific">Mycena rosella</name>
    <name type="common">Pink bonnet</name>
    <name type="synonym">Agaricus rosellus</name>
    <dbReference type="NCBI Taxonomy" id="1033263"/>
    <lineage>
        <taxon>Eukaryota</taxon>
        <taxon>Fungi</taxon>
        <taxon>Dikarya</taxon>
        <taxon>Basidiomycota</taxon>
        <taxon>Agaricomycotina</taxon>
        <taxon>Agaricomycetes</taxon>
        <taxon>Agaricomycetidae</taxon>
        <taxon>Agaricales</taxon>
        <taxon>Marasmiineae</taxon>
        <taxon>Mycenaceae</taxon>
        <taxon>Mycena</taxon>
    </lineage>
</organism>
<gene>
    <name evidence="1" type="ORF">B0H17DRAFT_391147</name>
</gene>
<evidence type="ECO:0000313" key="2">
    <source>
        <dbReference type="Proteomes" id="UP001221757"/>
    </source>
</evidence>
<comment type="caution">
    <text evidence="1">The sequence shown here is derived from an EMBL/GenBank/DDBJ whole genome shotgun (WGS) entry which is preliminary data.</text>
</comment>
<evidence type="ECO:0000313" key="1">
    <source>
        <dbReference type="EMBL" id="KAJ7696745.1"/>
    </source>
</evidence>
<accession>A0AAD7DSL8</accession>
<reference evidence="1" key="1">
    <citation type="submission" date="2023-03" db="EMBL/GenBank/DDBJ databases">
        <title>Massive genome expansion in bonnet fungi (Mycena s.s.) driven by repeated elements and novel gene families across ecological guilds.</title>
        <authorList>
            <consortium name="Lawrence Berkeley National Laboratory"/>
            <person name="Harder C.B."/>
            <person name="Miyauchi S."/>
            <person name="Viragh M."/>
            <person name="Kuo A."/>
            <person name="Thoen E."/>
            <person name="Andreopoulos B."/>
            <person name="Lu D."/>
            <person name="Skrede I."/>
            <person name="Drula E."/>
            <person name="Henrissat B."/>
            <person name="Morin E."/>
            <person name="Kohler A."/>
            <person name="Barry K."/>
            <person name="LaButti K."/>
            <person name="Morin E."/>
            <person name="Salamov A."/>
            <person name="Lipzen A."/>
            <person name="Mereny Z."/>
            <person name="Hegedus B."/>
            <person name="Baldrian P."/>
            <person name="Stursova M."/>
            <person name="Weitz H."/>
            <person name="Taylor A."/>
            <person name="Grigoriev I.V."/>
            <person name="Nagy L.G."/>
            <person name="Martin F."/>
            <person name="Kauserud H."/>
        </authorList>
    </citation>
    <scope>NUCLEOTIDE SEQUENCE</scope>
    <source>
        <strain evidence="1">CBHHK067</strain>
    </source>
</reference>
<dbReference type="InterPro" id="IPR052058">
    <property type="entry name" value="Alcohol_O-acetyltransferase"/>
</dbReference>
<dbReference type="InterPro" id="IPR010828">
    <property type="entry name" value="Atf2/Sli1-like"/>
</dbReference>
<sequence length="225" mass="24803">MPLWRLEVLADNQIVFALHHAIGDGLSSAVFHRSLVRALQANPATASSSVAVPDLPLLPPIEHVTDIRPSVSTIFKILVPTLIPKAWTGHPVPKLIPIQTHVRLLSFETVDVKRFSDICRSHKASITSTIYEFAVCIISRLLASELGQYKTISINTPISLRPLVGPQYDDAMCNYVSSHATFPPVHAEFSWKLAARVAADLQIQKQKCREKLGLISLQLIVPPTP</sequence>
<dbReference type="EMBL" id="JARKIE010000033">
    <property type="protein sequence ID" value="KAJ7696745.1"/>
    <property type="molecule type" value="Genomic_DNA"/>
</dbReference>
<proteinExistence type="predicted"/>
<dbReference type="Proteomes" id="UP001221757">
    <property type="component" value="Unassembled WGS sequence"/>
</dbReference>